<feature type="chain" id="PRO_5017026928" evidence="1">
    <location>
        <begin position="22"/>
        <end position="353"/>
    </location>
</feature>
<organism evidence="2 3">
    <name type="scientific">Parvularcula marina</name>
    <dbReference type="NCBI Taxonomy" id="2292771"/>
    <lineage>
        <taxon>Bacteria</taxon>
        <taxon>Pseudomonadati</taxon>
        <taxon>Pseudomonadota</taxon>
        <taxon>Alphaproteobacteria</taxon>
        <taxon>Parvularculales</taxon>
        <taxon>Parvularculaceae</taxon>
        <taxon>Parvularcula</taxon>
    </lineage>
</organism>
<sequence>MRKLSLAALCVAPLAISSALADDIASALDHGPIGVMGDHLHNKGEWMLSYRAMRMDMEGNRIGTDSISPARIATTIPNRFGMPPTLRVVPLEMQMTMHMVGAMYAPTDNITLMVMGNYVTKEMDHLTFQGGMGTNELGEFTTEASDFGDTSVTALFRIWKEEHAQIHGGIGLSLPTGSTDETDTVLSPMNTMPELRLPYPMQLGSGTYDLLPSLTFTNKTHDARFGGGVQYSGVIRLDENDEGYALGDKHQLTAWGAWSPDPRVSFSLRGTAMSIGEVDGIDAMIAAPVQTANPDFQGGETVEVGPGINLYAVDGPLKGHRLAFEVMFPVSRDLNGPQLETDWTATLGWQKSF</sequence>
<dbReference type="AlphaFoldDB" id="A0A371REV4"/>
<feature type="signal peptide" evidence="1">
    <location>
        <begin position="1"/>
        <end position="21"/>
    </location>
</feature>
<keyword evidence="3" id="KW-1185">Reference proteome</keyword>
<dbReference type="RefSeq" id="WP_116390619.1">
    <property type="nucleotide sequence ID" value="NZ_QUQO01000001.1"/>
</dbReference>
<reference evidence="2 3" key="1">
    <citation type="submission" date="2018-08" db="EMBL/GenBank/DDBJ databases">
        <title>Parvularcula sp. SM1705, isolated from surface water of the South Sea China.</title>
        <authorList>
            <person name="Sun L."/>
        </authorList>
    </citation>
    <scope>NUCLEOTIDE SEQUENCE [LARGE SCALE GENOMIC DNA]</scope>
    <source>
        <strain evidence="2 3">SM1705</strain>
    </source>
</reference>
<keyword evidence="1" id="KW-0732">Signal</keyword>
<dbReference type="Proteomes" id="UP000264589">
    <property type="component" value="Unassembled WGS sequence"/>
</dbReference>
<evidence type="ECO:0000313" key="3">
    <source>
        <dbReference type="Proteomes" id="UP000264589"/>
    </source>
</evidence>
<gene>
    <name evidence="2" type="ORF">DX908_01050</name>
</gene>
<name>A0A371REV4_9PROT</name>
<proteinExistence type="predicted"/>
<evidence type="ECO:0000256" key="1">
    <source>
        <dbReference type="SAM" id="SignalP"/>
    </source>
</evidence>
<evidence type="ECO:0000313" key="2">
    <source>
        <dbReference type="EMBL" id="RFB03991.1"/>
    </source>
</evidence>
<dbReference type="OrthoDB" id="5450709at2"/>
<accession>A0A371REV4</accession>
<comment type="caution">
    <text evidence="2">The sequence shown here is derived from an EMBL/GenBank/DDBJ whole genome shotgun (WGS) entry which is preliminary data.</text>
</comment>
<dbReference type="EMBL" id="QUQO01000001">
    <property type="protein sequence ID" value="RFB03991.1"/>
    <property type="molecule type" value="Genomic_DNA"/>
</dbReference>
<dbReference type="InParanoid" id="A0A371REV4"/>
<protein>
    <submittedName>
        <fullName evidence="2">Transporter</fullName>
    </submittedName>
</protein>